<dbReference type="InterPro" id="IPR023187">
    <property type="entry name" value="Tscrpt_reg_MarR-type_CS"/>
</dbReference>
<dbReference type="Pfam" id="PF12802">
    <property type="entry name" value="MarR_2"/>
    <property type="match status" value="1"/>
</dbReference>
<dbReference type="SUPFAM" id="SSF46785">
    <property type="entry name" value="Winged helix' DNA-binding domain"/>
    <property type="match status" value="1"/>
</dbReference>
<dbReference type="GO" id="GO:0003700">
    <property type="term" value="F:DNA-binding transcription factor activity"/>
    <property type="evidence" value="ECO:0007669"/>
    <property type="project" value="InterPro"/>
</dbReference>
<dbReference type="PROSITE" id="PS50995">
    <property type="entry name" value="HTH_MARR_2"/>
    <property type="match status" value="1"/>
</dbReference>
<evidence type="ECO:0000256" key="3">
    <source>
        <dbReference type="ARBA" id="ARBA00023163"/>
    </source>
</evidence>
<comment type="caution">
    <text evidence="5">The sequence shown here is derived from an EMBL/GenBank/DDBJ whole genome shotgun (WGS) entry which is preliminary data.</text>
</comment>
<feature type="domain" description="HTH marR-type" evidence="4">
    <location>
        <begin position="8"/>
        <end position="135"/>
    </location>
</feature>
<evidence type="ECO:0000313" key="6">
    <source>
        <dbReference type="Proteomes" id="UP000037046"/>
    </source>
</evidence>
<dbReference type="PATRIC" id="fig|74031.6.peg.2750"/>
<accession>A0A0L6CTA6</accession>
<dbReference type="PANTHER" id="PTHR33164:SF89">
    <property type="entry name" value="MARR FAMILY REGULATORY PROTEIN"/>
    <property type="match status" value="1"/>
</dbReference>
<sequence length="202" mass="21447">MTYTSSCSDEIAELLIHIGRSSRGEDLASPLTAAQWTCLRFFARANRVSRTPSAFASFQVTTRGTASQTIKTLEEKGLLARFRSDSDGRSVRLEITEQGHETLKADPLADLMSVIDVIKPKERAAFLATLSHLSETLAGLRGAQAFGTCEACTHYAPSDAGGYCACIAAELAPDDFGKLCVNFGSGGILSLLPGPSNEIGKG</sequence>
<dbReference type="InterPro" id="IPR036388">
    <property type="entry name" value="WH-like_DNA-bd_sf"/>
</dbReference>
<dbReference type="InterPro" id="IPR036390">
    <property type="entry name" value="WH_DNA-bd_sf"/>
</dbReference>
<dbReference type="GO" id="GO:0006950">
    <property type="term" value="P:response to stress"/>
    <property type="evidence" value="ECO:0007669"/>
    <property type="project" value="TreeGrafter"/>
</dbReference>
<evidence type="ECO:0000259" key="4">
    <source>
        <dbReference type="PROSITE" id="PS50995"/>
    </source>
</evidence>
<dbReference type="OrthoDB" id="5522755at2"/>
<evidence type="ECO:0000256" key="1">
    <source>
        <dbReference type="ARBA" id="ARBA00023015"/>
    </source>
</evidence>
<gene>
    <name evidence="5" type="ORF">ROTO_26990</name>
</gene>
<dbReference type="InterPro" id="IPR039422">
    <property type="entry name" value="MarR/SlyA-like"/>
</dbReference>
<dbReference type="InterPro" id="IPR000835">
    <property type="entry name" value="HTH_MarR-typ"/>
</dbReference>
<dbReference type="RefSeq" id="WP_050663555.1">
    <property type="nucleotide sequence ID" value="NZ_CP118494.1"/>
</dbReference>
<proteinExistence type="predicted"/>
<protein>
    <submittedName>
        <fullName evidence="5">MarR family protein</fullName>
    </submittedName>
</protein>
<keyword evidence="3" id="KW-0804">Transcription</keyword>
<keyword evidence="6" id="KW-1185">Reference proteome</keyword>
<keyword evidence="1" id="KW-0805">Transcription regulation</keyword>
<dbReference type="Proteomes" id="UP000037046">
    <property type="component" value="Unassembled WGS sequence"/>
</dbReference>
<reference evidence="6" key="1">
    <citation type="submission" date="2015-07" db="EMBL/GenBank/DDBJ databases">
        <title>Draft Genome Sequence of Roseovarius tolerans EL-164, a producer of N-Acylated Alanine Methyl Esters (NAMEs).</title>
        <authorList>
            <person name="Voget S."/>
            <person name="Bruns H."/>
            <person name="Wagner-Doebler I."/>
            <person name="Schulz S."/>
            <person name="Daniel R."/>
        </authorList>
    </citation>
    <scope>NUCLEOTIDE SEQUENCE [LARGE SCALE GENOMIC DNA]</scope>
    <source>
        <strain evidence="6">EL-164</strain>
    </source>
</reference>
<organism evidence="5 6">
    <name type="scientific">Roseovarius tolerans</name>
    <dbReference type="NCBI Taxonomy" id="74031"/>
    <lineage>
        <taxon>Bacteria</taxon>
        <taxon>Pseudomonadati</taxon>
        <taxon>Pseudomonadota</taxon>
        <taxon>Alphaproteobacteria</taxon>
        <taxon>Rhodobacterales</taxon>
        <taxon>Roseobacteraceae</taxon>
        <taxon>Roseovarius</taxon>
    </lineage>
</organism>
<dbReference type="SMART" id="SM00347">
    <property type="entry name" value="HTH_MARR"/>
    <property type="match status" value="1"/>
</dbReference>
<dbReference type="PANTHER" id="PTHR33164">
    <property type="entry name" value="TRANSCRIPTIONAL REGULATOR, MARR FAMILY"/>
    <property type="match status" value="1"/>
</dbReference>
<name>A0A0L6CTA6_9RHOB</name>
<dbReference type="Gene3D" id="1.10.10.10">
    <property type="entry name" value="Winged helix-like DNA-binding domain superfamily/Winged helix DNA-binding domain"/>
    <property type="match status" value="1"/>
</dbReference>
<evidence type="ECO:0000313" key="5">
    <source>
        <dbReference type="EMBL" id="KNX40753.1"/>
    </source>
</evidence>
<dbReference type="EMBL" id="LGVV01000041">
    <property type="protein sequence ID" value="KNX40753.1"/>
    <property type="molecule type" value="Genomic_DNA"/>
</dbReference>
<dbReference type="PROSITE" id="PS01117">
    <property type="entry name" value="HTH_MARR_1"/>
    <property type="match status" value="1"/>
</dbReference>
<dbReference type="AlphaFoldDB" id="A0A0L6CTA6"/>
<dbReference type="GO" id="GO:0003677">
    <property type="term" value="F:DNA binding"/>
    <property type="evidence" value="ECO:0007669"/>
    <property type="project" value="UniProtKB-KW"/>
</dbReference>
<evidence type="ECO:0000256" key="2">
    <source>
        <dbReference type="ARBA" id="ARBA00023125"/>
    </source>
</evidence>
<keyword evidence="2" id="KW-0238">DNA-binding</keyword>